<feature type="transmembrane region" description="Helical" evidence="1">
    <location>
        <begin position="25"/>
        <end position="42"/>
    </location>
</feature>
<protein>
    <submittedName>
        <fullName evidence="2">Uncharacterized protein</fullName>
    </submittedName>
</protein>
<name>A0ABW4Q757_9MICC</name>
<reference evidence="3" key="1">
    <citation type="journal article" date="2019" name="Int. J. Syst. Evol. Microbiol.">
        <title>The Global Catalogue of Microorganisms (GCM) 10K type strain sequencing project: providing services to taxonomists for standard genome sequencing and annotation.</title>
        <authorList>
            <consortium name="The Broad Institute Genomics Platform"/>
            <consortium name="The Broad Institute Genome Sequencing Center for Infectious Disease"/>
            <person name="Wu L."/>
            <person name="Ma J."/>
        </authorList>
    </citation>
    <scope>NUCLEOTIDE SEQUENCE [LARGE SCALE GENOMIC DNA]</scope>
    <source>
        <strain evidence="3">JCM 11496</strain>
    </source>
</reference>
<dbReference type="Proteomes" id="UP001597307">
    <property type="component" value="Unassembled WGS sequence"/>
</dbReference>
<dbReference type="EMBL" id="JBHUGA010000019">
    <property type="protein sequence ID" value="MFD1846505.1"/>
    <property type="molecule type" value="Genomic_DNA"/>
</dbReference>
<keyword evidence="3" id="KW-1185">Reference proteome</keyword>
<feature type="transmembrane region" description="Helical" evidence="1">
    <location>
        <begin position="78"/>
        <end position="94"/>
    </location>
</feature>
<feature type="transmembrane region" description="Helical" evidence="1">
    <location>
        <begin position="122"/>
        <end position="141"/>
    </location>
</feature>
<keyword evidence="1" id="KW-0812">Transmembrane</keyword>
<accession>A0ABW4Q757</accession>
<sequence length="164" mass="16657">MSALFLGGAVASLIAGENTGAVAAYFVVATLVLILVAAPWLVRNPPAINANSGTYLILAVVLELAALLGGSIAALRGLGGWIVLGAGLVAYGLLERGRVMVTAGAFAVLAGVVAVVGQQAWLTLTLQLLTAAIFALAAGRLRHLLLRERRASGGATDSRSPAFR</sequence>
<organism evidence="2 3">
    <name type="scientific">Arthrobacter flavus</name>
    <dbReference type="NCBI Taxonomy" id="95172"/>
    <lineage>
        <taxon>Bacteria</taxon>
        <taxon>Bacillati</taxon>
        <taxon>Actinomycetota</taxon>
        <taxon>Actinomycetes</taxon>
        <taxon>Micrococcales</taxon>
        <taxon>Micrococcaceae</taxon>
        <taxon>Arthrobacter</taxon>
    </lineage>
</organism>
<proteinExistence type="predicted"/>
<feature type="transmembrane region" description="Helical" evidence="1">
    <location>
        <begin position="99"/>
        <end position="116"/>
    </location>
</feature>
<feature type="transmembrane region" description="Helical" evidence="1">
    <location>
        <begin position="54"/>
        <end position="72"/>
    </location>
</feature>
<evidence type="ECO:0000313" key="3">
    <source>
        <dbReference type="Proteomes" id="UP001597307"/>
    </source>
</evidence>
<keyword evidence="1" id="KW-1133">Transmembrane helix</keyword>
<gene>
    <name evidence="2" type="ORF">ACFSFX_07840</name>
</gene>
<dbReference type="RefSeq" id="WP_343878670.1">
    <property type="nucleotide sequence ID" value="NZ_BAAAIJ010000023.1"/>
</dbReference>
<evidence type="ECO:0000256" key="1">
    <source>
        <dbReference type="SAM" id="Phobius"/>
    </source>
</evidence>
<evidence type="ECO:0000313" key="2">
    <source>
        <dbReference type="EMBL" id="MFD1846505.1"/>
    </source>
</evidence>
<keyword evidence="1" id="KW-0472">Membrane</keyword>
<comment type="caution">
    <text evidence="2">The sequence shown here is derived from an EMBL/GenBank/DDBJ whole genome shotgun (WGS) entry which is preliminary data.</text>
</comment>